<protein>
    <submittedName>
        <fullName evidence="2">Serine hydrolase</fullName>
    </submittedName>
</protein>
<keyword evidence="2" id="KW-0378">Hydrolase</keyword>
<evidence type="ECO:0000313" key="3">
    <source>
        <dbReference type="Proteomes" id="UP001596122"/>
    </source>
</evidence>
<dbReference type="Gene3D" id="3.40.710.10">
    <property type="entry name" value="DD-peptidase/beta-lactamase superfamily"/>
    <property type="match status" value="1"/>
</dbReference>
<dbReference type="PANTHER" id="PTHR35333:SF3">
    <property type="entry name" value="BETA-LACTAMASE-TYPE TRANSPEPTIDASE FOLD CONTAINING PROTEIN"/>
    <property type="match status" value="1"/>
</dbReference>
<name>A0ABW0GSI7_9MICO</name>
<accession>A0ABW0GSI7</accession>
<dbReference type="Proteomes" id="UP001596122">
    <property type="component" value="Unassembled WGS sequence"/>
</dbReference>
<dbReference type="PANTHER" id="PTHR35333">
    <property type="entry name" value="BETA-LACTAMASE"/>
    <property type="match status" value="1"/>
</dbReference>
<dbReference type="InterPro" id="IPR012338">
    <property type="entry name" value="Beta-lactam/transpept-like"/>
</dbReference>
<dbReference type="InterPro" id="IPR000871">
    <property type="entry name" value="Beta-lactam_class-A"/>
</dbReference>
<dbReference type="SUPFAM" id="SSF56601">
    <property type="entry name" value="beta-lactamase/transpeptidase-like"/>
    <property type="match status" value="1"/>
</dbReference>
<comment type="caution">
    <text evidence="2">The sequence shown here is derived from an EMBL/GenBank/DDBJ whole genome shotgun (WGS) entry which is preliminary data.</text>
</comment>
<dbReference type="InterPro" id="IPR045155">
    <property type="entry name" value="Beta-lactam_cat"/>
</dbReference>
<evidence type="ECO:0000259" key="1">
    <source>
        <dbReference type="Pfam" id="PF13354"/>
    </source>
</evidence>
<dbReference type="RefSeq" id="WP_340270408.1">
    <property type="nucleotide sequence ID" value="NZ_JBBEOG010000006.1"/>
</dbReference>
<dbReference type="Pfam" id="PF13354">
    <property type="entry name" value="Beta-lactamase2"/>
    <property type="match status" value="1"/>
</dbReference>
<feature type="domain" description="Beta-lactamase class A catalytic" evidence="1">
    <location>
        <begin position="24"/>
        <end position="243"/>
    </location>
</feature>
<organism evidence="2 3">
    <name type="scientific">Aquipuribacter nitratireducens</name>
    <dbReference type="NCBI Taxonomy" id="650104"/>
    <lineage>
        <taxon>Bacteria</taxon>
        <taxon>Bacillati</taxon>
        <taxon>Actinomycetota</taxon>
        <taxon>Actinomycetes</taxon>
        <taxon>Micrococcales</taxon>
        <taxon>Intrasporangiaceae</taxon>
        <taxon>Aquipuribacter</taxon>
    </lineage>
</organism>
<dbReference type="EMBL" id="JBHSLD010000028">
    <property type="protein sequence ID" value="MFC5382700.1"/>
    <property type="molecule type" value="Genomic_DNA"/>
</dbReference>
<evidence type="ECO:0000313" key="2">
    <source>
        <dbReference type="EMBL" id="MFC5382700.1"/>
    </source>
</evidence>
<proteinExistence type="predicted"/>
<gene>
    <name evidence="2" type="ORF">ACFPJ6_18190</name>
</gene>
<dbReference type="GO" id="GO:0016787">
    <property type="term" value="F:hydrolase activity"/>
    <property type="evidence" value="ECO:0007669"/>
    <property type="project" value="UniProtKB-KW"/>
</dbReference>
<reference evidence="3" key="1">
    <citation type="journal article" date="2019" name="Int. J. Syst. Evol. Microbiol.">
        <title>The Global Catalogue of Microorganisms (GCM) 10K type strain sequencing project: providing services to taxonomists for standard genome sequencing and annotation.</title>
        <authorList>
            <consortium name="The Broad Institute Genomics Platform"/>
            <consortium name="The Broad Institute Genome Sequencing Center for Infectious Disease"/>
            <person name="Wu L."/>
            <person name="Ma J."/>
        </authorList>
    </citation>
    <scope>NUCLEOTIDE SEQUENCE [LARGE SCALE GENOMIC DNA]</scope>
    <source>
        <strain evidence="3">CCUG 43114</strain>
    </source>
</reference>
<keyword evidence="3" id="KW-1185">Reference proteome</keyword>
<sequence length="286" mass="29564">MSADELARSVRPWPAATTRGWSYSVRTVEGREVAAHRADEVRSTASVGKLLLLLALARAVDEGTLSADEPVTVDAVPPVADSGLLQHLRVPVLSVGDLAVLIAAVSDNLATNLLLAVVGADRVDAERARLGLHRTRLLDRVRDVRGPADPPRLSEGTAAELSALLAGLARDEPSRAVASTVRGWLALGADLSMVGSGLGLDPLAHVEGEGGVQLLSKTGRDVDVRADVGLLGADGRWFAYAALATGPAVSADGGVTAMRDLRDLGLGLRDALLRGAPARRGAPTGT</sequence>